<organism evidence="2 3">
    <name type="scientific">Salimicrobium halophilum</name>
    <dbReference type="NCBI Taxonomy" id="86666"/>
    <lineage>
        <taxon>Bacteria</taxon>
        <taxon>Bacillati</taxon>
        <taxon>Bacillota</taxon>
        <taxon>Bacilli</taxon>
        <taxon>Bacillales</taxon>
        <taxon>Bacillaceae</taxon>
        <taxon>Salimicrobium</taxon>
    </lineage>
</organism>
<protein>
    <submittedName>
        <fullName evidence="2">Protein N-acetyltransferase, RimJ/RimL family</fullName>
    </submittedName>
</protein>
<dbReference type="PROSITE" id="PS51186">
    <property type="entry name" value="GNAT"/>
    <property type="match status" value="1"/>
</dbReference>
<dbReference type="PANTHER" id="PTHR43415:SF5">
    <property type="entry name" value="ACETYLTRANSFERASE"/>
    <property type="match status" value="1"/>
</dbReference>
<name>A0A1G8RBB9_9BACI</name>
<accession>A0A1G8RBB9</accession>
<dbReference type="STRING" id="86666.SAMN04490247_0934"/>
<evidence type="ECO:0000259" key="1">
    <source>
        <dbReference type="PROSITE" id="PS51186"/>
    </source>
</evidence>
<dbReference type="AlphaFoldDB" id="A0A1G8RBB9"/>
<dbReference type="GO" id="GO:0016747">
    <property type="term" value="F:acyltransferase activity, transferring groups other than amino-acyl groups"/>
    <property type="evidence" value="ECO:0007669"/>
    <property type="project" value="InterPro"/>
</dbReference>
<keyword evidence="2" id="KW-0808">Transferase</keyword>
<proteinExistence type="predicted"/>
<dbReference type="OrthoDB" id="9795206at2"/>
<dbReference type="SUPFAM" id="SSF55729">
    <property type="entry name" value="Acyl-CoA N-acyltransferases (Nat)"/>
    <property type="match status" value="1"/>
</dbReference>
<sequence>MITLKPFTKEDFDTLIQWIDSPEFLMQWAGPNFSYPLTFEQLEEYLSGANQRESTTLIYTVWEKDKRVGHISLGRIDRENRAARIGKVLIGETDAKGRGLCVAMIREVLKIAFDELELHRVSLGVFDFNEPAIQCYKKAGFQIEGLLRDYRKIEEKYWSLYEMSILAEEWTGG</sequence>
<feature type="domain" description="N-acetyltransferase" evidence="1">
    <location>
        <begin position="2"/>
        <end position="168"/>
    </location>
</feature>
<dbReference type="EMBL" id="FNEV01000002">
    <property type="protein sequence ID" value="SDJ14221.1"/>
    <property type="molecule type" value="Genomic_DNA"/>
</dbReference>
<evidence type="ECO:0000313" key="3">
    <source>
        <dbReference type="Proteomes" id="UP000199225"/>
    </source>
</evidence>
<dbReference type="InterPro" id="IPR016181">
    <property type="entry name" value="Acyl_CoA_acyltransferase"/>
</dbReference>
<dbReference type="Proteomes" id="UP000199225">
    <property type="component" value="Unassembled WGS sequence"/>
</dbReference>
<evidence type="ECO:0000313" key="2">
    <source>
        <dbReference type="EMBL" id="SDJ14221.1"/>
    </source>
</evidence>
<gene>
    <name evidence="2" type="ORF">SAMN04490247_0934</name>
</gene>
<dbReference type="RefSeq" id="WP_093192921.1">
    <property type="nucleotide sequence ID" value="NZ_FNEV01000002.1"/>
</dbReference>
<keyword evidence="3" id="KW-1185">Reference proteome</keyword>
<reference evidence="3" key="1">
    <citation type="submission" date="2016-10" db="EMBL/GenBank/DDBJ databases">
        <authorList>
            <person name="Varghese N."/>
            <person name="Submissions S."/>
        </authorList>
    </citation>
    <scope>NUCLEOTIDE SEQUENCE [LARGE SCALE GENOMIC DNA]</scope>
    <source>
        <strain evidence="3">DSM 4771</strain>
    </source>
</reference>
<dbReference type="PANTHER" id="PTHR43415">
    <property type="entry name" value="SPERMIDINE N(1)-ACETYLTRANSFERASE"/>
    <property type="match status" value="1"/>
</dbReference>
<dbReference type="Gene3D" id="3.40.630.30">
    <property type="match status" value="1"/>
</dbReference>
<dbReference type="InterPro" id="IPR000182">
    <property type="entry name" value="GNAT_dom"/>
</dbReference>
<dbReference type="Pfam" id="PF13302">
    <property type="entry name" value="Acetyltransf_3"/>
    <property type="match status" value="1"/>
</dbReference>